<dbReference type="SFLD" id="SFLDS00019">
    <property type="entry name" value="Glutathione_Transferase_(cytos"/>
    <property type="match status" value="1"/>
</dbReference>
<dbReference type="PROSITE" id="PS50404">
    <property type="entry name" value="GST_NTER"/>
    <property type="match status" value="1"/>
</dbReference>
<feature type="domain" description="GST N-terminal" evidence="4">
    <location>
        <begin position="1"/>
        <end position="25"/>
    </location>
</feature>
<dbReference type="SUPFAM" id="SSF47616">
    <property type="entry name" value="GST C-terminal domain-like"/>
    <property type="match status" value="1"/>
</dbReference>
<keyword evidence="7" id="KW-1185">Reference proteome</keyword>
<reference evidence="6" key="1">
    <citation type="submission" date="2023-03" db="EMBL/GenBank/DDBJ databases">
        <title>Massive genome expansion in bonnet fungi (Mycena s.s.) driven by repeated elements and novel gene families across ecological guilds.</title>
        <authorList>
            <consortium name="Lawrence Berkeley National Laboratory"/>
            <person name="Harder C.B."/>
            <person name="Miyauchi S."/>
            <person name="Viragh M."/>
            <person name="Kuo A."/>
            <person name="Thoen E."/>
            <person name="Andreopoulos B."/>
            <person name="Lu D."/>
            <person name="Skrede I."/>
            <person name="Drula E."/>
            <person name="Henrissat B."/>
            <person name="Morin E."/>
            <person name="Kohler A."/>
            <person name="Barry K."/>
            <person name="LaButti K."/>
            <person name="Morin E."/>
            <person name="Salamov A."/>
            <person name="Lipzen A."/>
            <person name="Mereny Z."/>
            <person name="Hegedus B."/>
            <person name="Baldrian P."/>
            <person name="Stursova M."/>
            <person name="Weitz H."/>
            <person name="Taylor A."/>
            <person name="Grigoriev I.V."/>
            <person name="Nagy L.G."/>
            <person name="Martin F."/>
            <person name="Kauserud H."/>
        </authorList>
    </citation>
    <scope>NUCLEOTIDE SEQUENCE</scope>
    <source>
        <strain evidence="6">CBHHK173m</strain>
    </source>
</reference>
<dbReference type="InterPro" id="IPR010987">
    <property type="entry name" value="Glutathione-S-Trfase_C-like"/>
</dbReference>
<evidence type="ECO:0000259" key="5">
    <source>
        <dbReference type="PROSITE" id="PS50405"/>
    </source>
</evidence>
<protein>
    <recommendedName>
        <fullName evidence="1">glutathione transferase</fullName>
        <ecNumber evidence="1">2.5.1.18</ecNumber>
    </recommendedName>
</protein>
<name>A0AAD6UF54_9AGAR</name>
<feature type="domain" description="GST C-terminal" evidence="5">
    <location>
        <begin position="32"/>
        <end position="157"/>
    </location>
</feature>
<dbReference type="PROSITE" id="PS50405">
    <property type="entry name" value="GST_CTER"/>
    <property type="match status" value="1"/>
</dbReference>
<dbReference type="GO" id="GO:0006749">
    <property type="term" value="P:glutathione metabolic process"/>
    <property type="evidence" value="ECO:0007669"/>
    <property type="project" value="TreeGrafter"/>
</dbReference>
<proteinExistence type="predicted"/>
<dbReference type="PANTHER" id="PTHR43900:SF3">
    <property type="entry name" value="GLUTATHIONE S-TRANSFERASE RHO"/>
    <property type="match status" value="1"/>
</dbReference>
<comment type="caution">
    <text evidence="6">The sequence shown here is derived from an EMBL/GenBank/DDBJ whole genome shotgun (WGS) entry which is preliminary data.</text>
</comment>
<feature type="non-terminal residue" evidence="6">
    <location>
        <position position="1"/>
    </location>
</feature>
<dbReference type="EMBL" id="JARJCN010000004">
    <property type="protein sequence ID" value="KAJ7101361.1"/>
    <property type="molecule type" value="Genomic_DNA"/>
</dbReference>
<evidence type="ECO:0000256" key="3">
    <source>
        <dbReference type="ARBA" id="ARBA00047960"/>
    </source>
</evidence>
<dbReference type="Gene3D" id="1.20.1050.10">
    <property type="match status" value="1"/>
</dbReference>
<dbReference type="InterPro" id="IPR036249">
    <property type="entry name" value="Thioredoxin-like_sf"/>
</dbReference>
<dbReference type="GO" id="GO:0005737">
    <property type="term" value="C:cytoplasm"/>
    <property type="evidence" value="ECO:0007669"/>
    <property type="project" value="TreeGrafter"/>
</dbReference>
<dbReference type="Proteomes" id="UP001222325">
    <property type="component" value="Unassembled WGS sequence"/>
</dbReference>
<dbReference type="InterPro" id="IPR036282">
    <property type="entry name" value="Glutathione-S-Trfase_C_sf"/>
</dbReference>
<evidence type="ECO:0000313" key="7">
    <source>
        <dbReference type="Proteomes" id="UP001222325"/>
    </source>
</evidence>
<dbReference type="GO" id="GO:0043295">
    <property type="term" value="F:glutathione binding"/>
    <property type="evidence" value="ECO:0007669"/>
    <property type="project" value="TreeGrafter"/>
</dbReference>
<feature type="non-terminal residue" evidence="6">
    <location>
        <position position="157"/>
    </location>
</feature>
<comment type="catalytic activity">
    <reaction evidence="3">
        <text>RX + glutathione = an S-substituted glutathione + a halide anion + H(+)</text>
        <dbReference type="Rhea" id="RHEA:16437"/>
        <dbReference type="ChEBI" id="CHEBI:15378"/>
        <dbReference type="ChEBI" id="CHEBI:16042"/>
        <dbReference type="ChEBI" id="CHEBI:17792"/>
        <dbReference type="ChEBI" id="CHEBI:57925"/>
        <dbReference type="ChEBI" id="CHEBI:90779"/>
        <dbReference type="EC" id="2.5.1.18"/>
    </reaction>
</comment>
<evidence type="ECO:0000313" key="6">
    <source>
        <dbReference type="EMBL" id="KAJ7101361.1"/>
    </source>
</evidence>
<dbReference type="InterPro" id="IPR004046">
    <property type="entry name" value="GST_C"/>
</dbReference>
<keyword evidence="2" id="KW-0808">Transferase</keyword>
<dbReference type="InterPro" id="IPR040079">
    <property type="entry name" value="Glutathione_S-Trfase"/>
</dbReference>
<dbReference type="Pfam" id="PF00043">
    <property type="entry name" value="GST_C"/>
    <property type="match status" value="1"/>
</dbReference>
<evidence type="ECO:0000259" key="4">
    <source>
        <dbReference type="PROSITE" id="PS50404"/>
    </source>
</evidence>
<evidence type="ECO:0000256" key="1">
    <source>
        <dbReference type="ARBA" id="ARBA00012452"/>
    </source>
</evidence>
<accession>A0AAD6UF54</accession>
<dbReference type="EC" id="2.5.1.18" evidence="1"/>
<dbReference type="PANTHER" id="PTHR43900">
    <property type="entry name" value="GLUTATHIONE S-TRANSFERASE RHO"/>
    <property type="match status" value="1"/>
</dbReference>
<dbReference type="Gene3D" id="3.40.30.10">
    <property type="entry name" value="Glutaredoxin"/>
    <property type="match status" value="1"/>
</dbReference>
<dbReference type="AlphaFoldDB" id="A0AAD6UF54"/>
<sequence length="157" mass="17392">DDDGFILYESRAICRYLSEKYAHQGAPLIPTELHAKARFEQAASIEFANFQPFAWIIYVEGIGKARKGLQKDQAAWDVAVQQLSAKLDVYETILGSQKYLAGDEFTLADLFHVSFGGLLAPAGCDLLTSKGPNVARWWNAITSRASFTRYQGPAEIS</sequence>
<dbReference type="InterPro" id="IPR004045">
    <property type="entry name" value="Glutathione_S-Trfase_N"/>
</dbReference>
<gene>
    <name evidence="6" type="ORF">B0H15DRAFT_815807</name>
</gene>
<dbReference type="GO" id="GO:0004364">
    <property type="term" value="F:glutathione transferase activity"/>
    <property type="evidence" value="ECO:0007669"/>
    <property type="project" value="UniProtKB-EC"/>
</dbReference>
<organism evidence="6 7">
    <name type="scientific">Mycena belliarum</name>
    <dbReference type="NCBI Taxonomy" id="1033014"/>
    <lineage>
        <taxon>Eukaryota</taxon>
        <taxon>Fungi</taxon>
        <taxon>Dikarya</taxon>
        <taxon>Basidiomycota</taxon>
        <taxon>Agaricomycotina</taxon>
        <taxon>Agaricomycetes</taxon>
        <taxon>Agaricomycetidae</taxon>
        <taxon>Agaricales</taxon>
        <taxon>Marasmiineae</taxon>
        <taxon>Mycenaceae</taxon>
        <taxon>Mycena</taxon>
    </lineage>
</organism>
<dbReference type="SUPFAM" id="SSF52833">
    <property type="entry name" value="Thioredoxin-like"/>
    <property type="match status" value="1"/>
</dbReference>
<evidence type="ECO:0000256" key="2">
    <source>
        <dbReference type="ARBA" id="ARBA00022679"/>
    </source>
</evidence>